<name>A0A0N7KJI4_ORYSJ</name>
<gene>
    <name evidence="2" type="ordered locus">Os04g0563950</name>
    <name evidence="2" type="ORF">OSNPB_040563950</name>
</gene>
<reference evidence="3" key="1">
    <citation type="journal article" date="2005" name="Nature">
        <title>The map-based sequence of the rice genome.</title>
        <authorList>
            <consortium name="International rice genome sequencing project (IRGSP)"/>
            <person name="Matsumoto T."/>
            <person name="Wu J."/>
            <person name="Kanamori H."/>
            <person name="Katayose Y."/>
            <person name="Fujisawa M."/>
            <person name="Namiki N."/>
            <person name="Mizuno H."/>
            <person name="Yamamoto K."/>
            <person name="Antonio B.A."/>
            <person name="Baba T."/>
            <person name="Sakata K."/>
            <person name="Nagamura Y."/>
            <person name="Aoki H."/>
            <person name="Arikawa K."/>
            <person name="Arita K."/>
            <person name="Bito T."/>
            <person name="Chiden Y."/>
            <person name="Fujitsuka N."/>
            <person name="Fukunaka R."/>
            <person name="Hamada M."/>
            <person name="Harada C."/>
            <person name="Hayashi A."/>
            <person name="Hijishita S."/>
            <person name="Honda M."/>
            <person name="Hosokawa S."/>
            <person name="Ichikawa Y."/>
            <person name="Idonuma A."/>
            <person name="Iijima M."/>
            <person name="Ikeda M."/>
            <person name="Ikeno M."/>
            <person name="Ito K."/>
            <person name="Ito S."/>
            <person name="Ito T."/>
            <person name="Ito Y."/>
            <person name="Ito Y."/>
            <person name="Iwabuchi A."/>
            <person name="Kamiya K."/>
            <person name="Karasawa W."/>
            <person name="Kurita K."/>
            <person name="Katagiri S."/>
            <person name="Kikuta A."/>
            <person name="Kobayashi H."/>
            <person name="Kobayashi N."/>
            <person name="Machita K."/>
            <person name="Maehara T."/>
            <person name="Masukawa M."/>
            <person name="Mizubayashi T."/>
            <person name="Mukai Y."/>
            <person name="Nagasaki H."/>
            <person name="Nagata Y."/>
            <person name="Naito S."/>
            <person name="Nakashima M."/>
            <person name="Nakama Y."/>
            <person name="Nakamichi Y."/>
            <person name="Nakamura M."/>
            <person name="Meguro A."/>
            <person name="Negishi M."/>
            <person name="Ohta I."/>
            <person name="Ohta T."/>
            <person name="Okamoto M."/>
            <person name="Ono N."/>
            <person name="Saji S."/>
            <person name="Sakaguchi M."/>
            <person name="Sakai K."/>
            <person name="Shibata M."/>
            <person name="Shimokawa T."/>
            <person name="Song J."/>
            <person name="Takazaki Y."/>
            <person name="Terasawa K."/>
            <person name="Tsugane M."/>
            <person name="Tsuji K."/>
            <person name="Ueda S."/>
            <person name="Waki K."/>
            <person name="Yamagata H."/>
            <person name="Yamamoto M."/>
            <person name="Yamamoto S."/>
            <person name="Yamane H."/>
            <person name="Yoshiki S."/>
            <person name="Yoshihara R."/>
            <person name="Yukawa K."/>
            <person name="Zhong H."/>
            <person name="Yano M."/>
            <person name="Yuan Q."/>
            <person name="Ouyang S."/>
            <person name="Liu J."/>
            <person name="Jones K.M."/>
            <person name="Gansberger K."/>
            <person name="Moffat K."/>
            <person name="Hill J."/>
            <person name="Bera J."/>
            <person name="Fadrosh D."/>
            <person name="Jin S."/>
            <person name="Johri S."/>
            <person name="Kim M."/>
            <person name="Overton L."/>
            <person name="Reardon M."/>
            <person name="Tsitrin T."/>
            <person name="Vuong H."/>
            <person name="Weaver B."/>
            <person name="Ciecko A."/>
            <person name="Tallon L."/>
            <person name="Jackson J."/>
            <person name="Pai G."/>
            <person name="Aken S.V."/>
            <person name="Utterback T."/>
            <person name="Reidmuller S."/>
            <person name="Feldblyum T."/>
            <person name="Hsiao J."/>
            <person name="Zismann V."/>
            <person name="Iobst S."/>
            <person name="de Vazeille A.R."/>
            <person name="Buell C.R."/>
            <person name="Ying K."/>
            <person name="Li Y."/>
            <person name="Lu T."/>
            <person name="Huang Y."/>
            <person name="Zhao Q."/>
            <person name="Feng Q."/>
            <person name="Zhang L."/>
            <person name="Zhu J."/>
            <person name="Weng Q."/>
            <person name="Mu J."/>
            <person name="Lu Y."/>
            <person name="Fan D."/>
            <person name="Liu Y."/>
            <person name="Guan J."/>
            <person name="Zhang Y."/>
            <person name="Yu S."/>
            <person name="Liu X."/>
            <person name="Zhang Y."/>
            <person name="Hong G."/>
            <person name="Han B."/>
            <person name="Choisne N."/>
            <person name="Demange N."/>
            <person name="Orjeda G."/>
            <person name="Samain S."/>
            <person name="Cattolico L."/>
            <person name="Pelletier E."/>
            <person name="Couloux A."/>
            <person name="Segurens B."/>
            <person name="Wincker P."/>
            <person name="D'Hont A."/>
            <person name="Scarpelli C."/>
            <person name="Weissenbach J."/>
            <person name="Salanoubat M."/>
            <person name="Quetier F."/>
            <person name="Yu Y."/>
            <person name="Kim H.R."/>
            <person name="Rambo T."/>
            <person name="Currie J."/>
            <person name="Collura K."/>
            <person name="Luo M."/>
            <person name="Yang T."/>
            <person name="Ammiraju J.S.S."/>
            <person name="Engler F."/>
            <person name="Soderlund C."/>
            <person name="Wing R.A."/>
            <person name="Palmer L.E."/>
            <person name="de la Bastide M."/>
            <person name="Spiegel L."/>
            <person name="Nascimento L."/>
            <person name="Zutavern T."/>
            <person name="O'Shaughnessy A."/>
            <person name="Dike S."/>
            <person name="Dedhia N."/>
            <person name="Preston R."/>
            <person name="Balija V."/>
            <person name="McCombie W.R."/>
            <person name="Chow T."/>
            <person name="Chen H."/>
            <person name="Chung M."/>
            <person name="Chen C."/>
            <person name="Shaw J."/>
            <person name="Wu H."/>
            <person name="Hsiao K."/>
            <person name="Chao Y."/>
            <person name="Chu M."/>
            <person name="Cheng C."/>
            <person name="Hour A."/>
            <person name="Lee P."/>
            <person name="Lin S."/>
            <person name="Lin Y."/>
            <person name="Liou J."/>
            <person name="Liu S."/>
            <person name="Hsing Y."/>
            <person name="Raghuvanshi S."/>
            <person name="Mohanty A."/>
            <person name="Bharti A.K."/>
            <person name="Gaur A."/>
            <person name="Gupta V."/>
            <person name="Kumar D."/>
            <person name="Ravi V."/>
            <person name="Vij S."/>
            <person name="Kapur A."/>
            <person name="Khurana P."/>
            <person name="Khurana P."/>
            <person name="Khurana J.P."/>
            <person name="Tyagi A.K."/>
            <person name="Gaikwad K."/>
            <person name="Singh A."/>
            <person name="Dalal V."/>
            <person name="Srivastava S."/>
            <person name="Dixit A."/>
            <person name="Pal A.K."/>
            <person name="Ghazi I.A."/>
            <person name="Yadav M."/>
            <person name="Pandit A."/>
            <person name="Bhargava A."/>
            <person name="Sureshbabu K."/>
            <person name="Batra K."/>
            <person name="Sharma T.R."/>
            <person name="Mohapatra T."/>
            <person name="Singh N.K."/>
            <person name="Messing J."/>
            <person name="Nelson A.B."/>
            <person name="Fuks G."/>
            <person name="Kavchok S."/>
            <person name="Keizer G."/>
            <person name="Linton E."/>
            <person name="Llaca V."/>
            <person name="Song R."/>
            <person name="Tanyolac B."/>
            <person name="Young S."/>
            <person name="Ho-Il K."/>
            <person name="Hahn J.H."/>
            <person name="Sangsakoo G."/>
            <person name="Vanavichit A."/>
            <person name="de Mattos Luiz.A.T."/>
            <person name="Zimmer P.D."/>
            <person name="Malone G."/>
            <person name="Dellagostin O."/>
            <person name="de Oliveira A.C."/>
            <person name="Bevan M."/>
            <person name="Bancroft I."/>
            <person name="Minx P."/>
            <person name="Cordum H."/>
            <person name="Wilson R."/>
            <person name="Cheng Z."/>
            <person name="Jin W."/>
            <person name="Jiang J."/>
            <person name="Leong S.A."/>
            <person name="Iwama H."/>
            <person name="Gojobori T."/>
            <person name="Itoh T."/>
            <person name="Niimura Y."/>
            <person name="Fujii Y."/>
            <person name="Habara T."/>
            <person name="Sakai H."/>
            <person name="Sato Y."/>
            <person name="Wilson G."/>
            <person name="Kumar K."/>
            <person name="McCouch S."/>
            <person name="Juretic N."/>
            <person name="Hoen D."/>
            <person name="Wright S."/>
            <person name="Bruskiewich R."/>
            <person name="Bureau T."/>
            <person name="Miyao A."/>
            <person name="Hirochika H."/>
            <person name="Nishikawa T."/>
            <person name="Kadowaki K."/>
            <person name="Sugiura M."/>
            <person name="Burr B."/>
            <person name="Sasaki T."/>
        </authorList>
    </citation>
    <scope>NUCLEOTIDE SEQUENCE [LARGE SCALE GENOMIC DNA]</scope>
    <source>
        <strain evidence="3">cv. Nipponbare</strain>
    </source>
</reference>
<evidence type="ECO:0000313" key="3">
    <source>
        <dbReference type="Proteomes" id="UP000059680"/>
    </source>
</evidence>
<proteinExistence type="predicted"/>
<feature type="compositionally biased region" description="Basic and acidic residues" evidence="1">
    <location>
        <begin position="15"/>
        <end position="27"/>
    </location>
</feature>
<feature type="region of interest" description="Disordered" evidence="1">
    <location>
        <begin position="1"/>
        <end position="38"/>
    </location>
</feature>
<organism evidence="2 3">
    <name type="scientific">Oryza sativa subsp. japonica</name>
    <name type="common">Rice</name>
    <dbReference type="NCBI Taxonomy" id="39947"/>
    <lineage>
        <taxon>Eukaryota</taxon>
        <taxon>Viridiplantae</taxon>
        <taxon>Streptophyta</taxon>
        <taxon>Embryophyta</taxon>
        <taxon>Tracheophyta</taxon>
        <taxon>Spermatophyta</taxon>
        <taxon>Magnoliopsida</taxon>
        <taxon>Liliopsida</taxon>
        <taxon>Poales</taxon>
        <taxon>Poaceae</taxon>
        <taxon>BOP clade</taxon>
        <taxon>Oryzoideae</taxon>
        <taxon>Oryzeae</taxon>
        <taxon>Oryzinae</taxon>
        <taxon>Oryza</taxon>
        <taxon>Oryza sativa</taxon>
    </lineage>
</organism>
<protein>
    <submittedName>
        <fullName evidence="2">Os04g0563950 protein</fullName>
    </submittedName>
</protein>
<feature type="compositionally biased region" description="Basic residues" evidence="1">
    <location>
        <begin position="84"/>
        <end position="101"/>
    </location>
</feature>
<reference evidence="2 3" key="3">
    <citation type="journal article" date="2013" name="Rice">
        <title>Improvement of the Oryza sativa Nipponbare reference genome using next generation sequence and optical map data.</title>
        <authorList>
            <person name="Kawahara Y."/>
            <person name="de la Bastide M."/>
            <person name="Hamilton J.P."/>
            <person name="Kanamori H."/>
            <person name="McCombie W.R."/>
            <person name="Ouyang S."/>
            <person name="Schwartz D.C."/>
            <person name="Tanaka T."/>
            <person name="Wu J."/>
            <person name="Zhou S."/>
            <person name="Childs K.L."/>
            <person name="Davidson R.M."/>
            <person name="Lin H."/>
            <person name="Quesada-Ocampo L."/>
            <person name="Vaillancourt B."/>
            <person name="Sakai H."/>
            <person name="Lee S.S."/>
            <person name="Kim J."/>
            <person name="Numa H."/>
            <person name="Itoh T."/>
            <person name="Buell C.R."/>
            <person name="Matsumoto T."/>
        </authorList>
    </citation>
    <scope>NUCLEOTIDE SEQUENCE [LARGE SCALE GENOMIC DNA]</scope>
    <source>
        <strain evidence="3">cv. Nipponbare</strain>
    </source>
</reference>
<sequence length="120" mass="13588">RRVLPRRRGLGTRPDPLDLHEGLDDLGHGGPAPGVPGEAAQRELGRLLRRPGRVLPLQARVHQPRQLPPVRQVRLGPLHEAVLRRRPPRVQRPHPRQHLQQHHAEPVHVALHVQVPCIIN</sequence>
<feature type="compositionally biased region" description="Basic residues" evidence="1">
    <location>
        <begin position="1"/>
        <end position="10"/>
    </location>
</feature>
<feature type="non-terminal residue" evidence="2">
    <location>
        <position position="1"/>
    </location>
</feature>
<reference evidence="2 3" key="2">
    <citation type="journal article" date="2013" name="Plant Cell Physiol.">
        <title>Rice Annotation Project Database (RAP-DB): an integrative and interactive database for rice genomics.</title>
        <authorList>
            <person name="Sakai H."/>
            <person name="Lee S.S."/>
            <person name="Tanaka T."/>
            <person name="Numa H."/>
            <person name="Kim J."/>
            <person name="Kawahara Y."/>
            <person name="Wakimoto H."/>
            <person name="Yang C.C."/>
            <person name="Iwamoto M."/>
            <person name="Abe T."/>
            <person name="Yamada Y."/>
            <person name="Muto A."/>
            <person name="Inokuchi H."/>
            <person name="Ikemura T."/>
            <person name="Matsumoto T."/>
            <person name="Sasaki T."/>
            <person name="Itoh T."/>
        </authorList>
    </citation>
    <scope>NUCLEOTIDE SEQUENCE [LARGE SCALE GENOMIC DNA]</scope>
    <source>
        <strain evidence="3">cv. Nipponbare</strain>
    </source>
</reference>
<feature type="region of interest" description="Disordered" evidence="1">
    <location>
        <begin position="78"/>
        <end position="103"/>
    </location>
</feature>
<evidence type="ECO:0000256" key="1">
    <source>
        <dbReference type="SAM" id="MobiDB-lite"/>
    </source>
</evidence>
<dbReference type="AlphaFoldDB" id="A0A0N7KJI4"/>
<dbReference type="EMBL" id="AP014960">
    <property type="protein sequence ID" value="BAS90505.1"/>
    <property type="molecule type" value="Genomic_DNA"/>
</dbReference>
<accession>A0A0N7KJI4</accession>
<keyword evidence="3" id="KW-1185">Reference proteome</keyword>
<dbReference type="Gramene" id="Os04t0563950-00">
    <property type="protein sequence ID" value="Os04t0563950-00"/>
    <property type="gene ID" value="Os04g0563950"/>
</dbReference>
<dbReference type="PaxDb" id="39947-A0A0N7KJI4"/>
<dbReference type="InParanoid" id="A0A0N7KJI4"/>
<dbReference type="Proteomes" id="UP000059680">
    <property type="component" value="Chromosome 4"/>
</dbReference>
<evidence type="ECO:0000313" key="2">
    <source>
        <dbReference type="EMBL" id="BAS90505.1"/>
    </source>
</evidence>